<proteinExistence type="predicted"/>
<dbReference type="EMBL" id="CAADRA010006735">
    <property type="protein sequence ID" value="VFT96423.1"/>
    <property type="molecule type" value="Genomic_DNA"/>
</dbReference>
<dbReference type="Proteomes" id="UP000332933">
    <property type="component" value="Unassembled WGS sequence"/>
</dbReference>
<evidence type="ECO:0000313" key="3">
    <source>
        <dbReference type="EMBL" id="VFT96423.1"/>
    </source>
</evidence>
<feature type="transmembrane region" description="Helical" evidence="1">
    <location>
        <begin position="703"/>
        <end position="725"/>
    </location>
</feature>
<organism evidence="3 4">
    <name type="scientific">Aphanomyces stellatus</name>
    <dbReference type="NCBI Taxonomy" id="120398"/>
    <lineage>
        <taxon>Eukaryota</taxon>
        <taxon>Sar</taxon>
        <taxon>Stramenopiles</taxon>
        <taxon>Oomycota</taxon>
        <taxon>Saprolegniomycetes</taxon>
        <taxon>Saprolegniales</taxon>
        <taxon>Verrucalvaceae</taxon>
        <taxon>Aphanomyces</taxon>
    </lineage>
</organism>
<feature type="transmembrane region" description="Helical" evidence="1">
    <location>
        <begin position="1575"/>
        <end position="1600"/>
    </location>
</feature>
<feature type="transmembrane region" description="Helical" evidence="1">
    <location>
        <begin position="634"/>
        <end position="652"/>
    </location>
</feature>
<keyword evidence="1" id="KW-0472">Membrane</keyword>
<keyword evidence="4" id="KW-1185">Reference proteome</keyword>
<feature type="transmembrane region" description="Helical" evidence="1">
    <location>
        <begin position="588"/>
        <end position="613"/>
    </location>
</feature>
<reference evidence="3 4" key="1">
    <citation type="submission" date="2019-03" db="EMBL/GenBank/DDBJ databases">
        <authorList>
            <person name="Gaulin E."/>
            <person name="Dumas B."/>
        </authorList>
    </citation>
    <scope>NUCLEOTIDE SEQUENCE [LARGE SCALE GENOMIC DNA]</scope>
    <source>
        <strain evidence="3">CBS 568.67</strain>
    </source>
</reference>
<gene>
    <name evidence="3" type="primary">Aste57867_19725</name>
    <name evidence="2" type="ORF">As57867_019660</name>
    <name evidence="3" type="ORF">ASTE57867_19725</name>
</gene>
<feature type="transmembrane region" description="Helical" evidence="1">
    <location>
        <begin position="672"/>
        <end position="691"/>
    </location>
</feature>
<name>A0A485LDR7_9STRA</name>
<feature type="transmembrane region" description="Helical" evidence="1">
    <location>
        <begin position="1612"/>
        <end position="1629"/>
    </location>
</feature>
<feature type="transmembrane region" description="Helical" evidence="1">
    <location>
        <begin position="1533"/>
        <end position="1554"/>
    </location>
</feature>
<feature type="transmembrane region" description="Helical" evidence="1">
    <location>
        <begin position="21"/>
        <end position="40"/>
    </location>
</feature>
<feature type="transmembrane region" description="Helical" evidence="1">
    <location>
        <begin position="1662"/>
        <end position="1684"/>
    </location>
</feature>
<protein>
    <submittedName>
        <fullName evidence="3">Aste57867_19725 protein</fullName>
    </submittedName>
</protein>
<accession>A0A485LDR7</accession>
<sequence length="1787" mass="200160">MRVQPRDPSPTALVRRGHHPALVLGLVYVTASLVCSGYYLSHLETAFWNDLWWTNYSVNAHQALLVDLFNFELASHAIGSFNLLAPSSRVDKSYASAVASTSFSPTYVRELILSELTSVEYAVKNLRTLRGQQSMWMAAQYCWVDLSREFEVAHTVARQHRCMQRYRTNGAMYMETVLRNLNWKDFVNNYGGNGGMFTVAIQNWLEQIPSGIAWLNVTAQARETTTVAQEMAHWSIHGITSFQLQWQNLWLTGISETVTLENSLGLQQDIVLKYVPRIFQAWTSIIMYWLPYDDLQVMLNSNRSMIHSADNAFLESPAVDFEIIFGLQDNENNIIDRPDAFRRSVGPFNSIDMFVLPVPTTVLNLLHKFDSVLFEMLKVEMDDIIDIQLLPTPPPWDSSIYLWYGGNPMCLEGSPLPFVQDSFSFGDSCAIQAPFAVVSSKYSSIFAALATRGDFSSATVCSMSNTPVDACVTTMQAISRSIVLLDSVAEAMSGHMNAAKLAIQSIDVSIMQFASSVNDSNIQLLQYSLFQASTWAFFDWVMLYDWAVGKREVVSFEGDIASLVLISAVDSPISFISSTPTVKNSSKILYYLVVYVTFILAFVVALCFVYAMIYHGHVHGPNLIWFNRAVGSMWIGRPLVFLRGITAAVLLSTSDLQPIHMGGYARFELQPLSLLGTLVVAGEATWLLYVVHDFLTVLLHDLTSVYGPLSCFLAWITLAMVDISWPVRPVAMLNRQCSSQDMDVIISCSSGLLRIGSLQRFGLVFVVQGLALVVSIVLTLLYKRLRPSKHRPLDRHVLGIADAFFDSLHDSPENAWSMDKMSCVMVGLLSIHWHDKRYLFDVKLWVLERDKLSTRSYSLFHLQQSGLFGENSIPTRLVGDIPSKSTRFKTIIHAVLVSWGIIFVMLAILGSVSYLEESQTDLANDMFWAAFNMTGAHAFAATWFNEQLLFGLSKAEFDMSSDYIVQEGMFDKSTASIPSASNFGSRIHYNELTSLENAVSGLRSTDSCSVPWIFTSYCFVDFQQRWEMATTDARQQRCHALVSNGALFLESVLRNINYNNFHGCWGAEYENGIAHELRRSQNGRIWLAEIEANVVASLLDEVAVWKFHRIEYFKTQWQNYKSIGLVNTYSITSALSLSYEFPLQNQISQFRLDKQTTFKMYWALANDFIAITTNNSGIGGLSLIRSSPTYAFANITLQTTMIHNGTLSAPFSAAYTLMTTNVLGPFGAVDMYYIACPNEALDAVREIYHALRQTRYGNNSSQYAFDQISFGWPVYPAPKIWTDLNFISLGGSPLCPEYPFASSLPIAAGFTILTSWEFKCFAAATSTFMNPSREAMVTSMILANLSSASSSSMDATCAQAYSAQMPCTLFLQQASSFVTTYTPPKVLDRLMIQSANATRAIHTLNIEFMQYGIIDSTSPLTLYHTNVLDPSQLEFAFFAWLYLVDWVLGFREAVTFQGDVGSLNLLTDYLNPVFHQVNDSENHLTLSLYLRNATLYVTYAMILLTSFVLLYILLCRGHVEVLNLFLLERMGAIVWIGRPLLFVRSLAAIALLATSSLELHTTGYLSYFAAVDRPLLVTLLASNEVTWLVAIVNDIAIVFTNEFAFEYSGWDSLLVCAVSALLSAAAPITHSASIDKQCILTQMDFQVECTSANITIGHISRLYTLVAIVVGSNVVMYGCCRLWLRQQASAAIPVASIFLYGSGKFMLRKAKWMCHGVYYIDRMSAAVNGILTISRGNTIFCMDVKLWRLFAVEFPDPTPHDTPEVQTQLARYKISTFPLPQSQEDLI</sequence>
<keyword evidence="1" id="KW-0812">Transmembrane</keyword>
<feature type="transmembrane region" description="Helical" evidence="1">
    <location>
        <begin position="926"/>
        <end position="944"/>
    </location>
</feature>
<feature type="transmembrane region" description="Helical" evidence="1">
    <location>
        <begin position="761"/>
        <end position="782"/>
    </location>
</feature>
<keyword evidence="1" id="KW-1133">Transmembrane helix</keyword>
<evidence type="ECO:0000313" key="2">
    <source>
        <dbReference type="EMBL" id="KAF0688655.1"/>
    </source>
</evidence>
<reference evidence="2" key="2">
    <citation type="submission" date="2019-06" db="EMBL/GenBank/DDBJ databases">
        <title>Genomics analysis of Aphanomyces spp. identifies a new class of oomycete effector associated with host adaptation.</title>
        <authorList>
            <person name="Gaulin E."/>
        </authorList>
    </citation>
    <scope>NUCLEOTIDE SEQUENCE</scope>
    <source>
        <strain evidence="2">CBS 578.67</strain>
    </source>
</reference>
<feature type="transmembrane region" description="Helical" evidence="1">
    <location>
        <begin position="891"/>
        <end position="914"/>
    </location>
</feature>
<evidence type="ECO:0000256" key="1">
    <source>
        <dbReference type="SAM" id="Phobius"/>
    </source>
</evidence>
<evidence type="ECO:0000313" key="4">
    <source>
        <dbReference type="Proteomes" id="UP000332933"/>
    </source>
</evidence>
<feature type="transmembrane region" description="Helical" evidence="1">
    <location>
        <begin position="1493"/>
        <end position="1513"/>
    </location>
</feature>
<dbReference type="EMBL" id="VJMH01006712">
    <property type="protein sequence ID" value="KAF0688655.1"/>
    <property type="molecule type" value="Genomic_DNA"/>
</dbReference>